<feature type="transmembrane region" description="Helical" evidence="1">
    <location>
        <begin position="130"/>
        <end position="148"/>
    </location>
</feature>
<evidence type="ECO:0000313" key="2">
    <source>
        <dbReference type="EMBL" id="PHQ38080.1"/>
    </source>
</evidence>
<dbReference type="OrthoDB" id="170261at2157"/>
<accession>A0A2G1WGJ1</accession>
<organism evidence="2 3">
    <name type="scientific">Halorubrum persicum</name>
    <dbReference type="NCBI Taxonomy" id="1383844"/>
    <lineage>
        <taxon>Archaea</taxon>
        <taxon>Methanobacteriati</taxon>
        <taxon>Methanobacteriota</taxon>
        <taxon>Stenosarchaea group</taxon>
        <taxon>Halobacteria</taxon>
        <taxon>Halobacteriales</taxon>
        <taxon>Haloferacaceae</taxon>
        <taxon>Halorubrum</taxon>
    </lineage>
</organism>
<evidence type="ECO:0000256" key="1">
    <source>
        <dbReference type="SAM" id="Phobius"/>
    </source>
</evidence>
<feature type="transmembrane region" description="Helical" evidence="1">
    <location>
        <begin position="88"/>
        <end position="109"/>
    </location>
</feature>
<evidence type="ECO:0000313" key="3">
    <source>
        <dbReference type="Proteomes" id="UP000222824"/>
    </source>
</evidence>
<reference evidence="2 3" key="1">
    <citation type="journal article" date="2014" name="Front. Microbiol.">
        <title>Population and genomic analysis of the genus Halorubrum.</title>
        <authorList>
            <person name="Fullmer M.S."/>
            <person name="Soucy S.M."/>
            <person name="Swithers K.S."/>
            <person name="Makkay A.M."/>
            <person name="Wheeler R."/>
            <person name="Ventosa A."/>
            <person name="Gogarten J.P."/>
            <person name="Papke R.T."/>
        </authorList>
    </citation>
    <scope>NUCLEOTIDE SEQUENCE [LARGE SCALE GENOMIC DNA]</scope>
    <source>
        <strain evidence="2 3">C49</strain>
    </source>
</reference>
<dbReference type="Proteomes" id="UP000222824">
    <property type="component" value="Unassembled WGS sequence"/>
</dbReference>
<dbReference type="RefSeq" id="WP_099256110.1">
    <property type="nucleotide sequence ID" value="NZ_NHOA01000122.1"/>
</dbReference>
<comment type="caution">
    <text evidence="2">The sequence shown here is derived from an EMBL/GenBank/DDBJ whole genome shotgun (WGS) entry which is preliminary data.</text>
</comment>
<keyword evidence="1" id="KW-1133">Transmembrane helix</keyword>
<feature type="transmembrane region" description="Helical" evidence="1">
    <location>
        <begin position="265"/>
        <end position="284"/>
    </location>
</feature>
<dbReference type="AlphaFoldDB" id="A0A2G1WGJ1"/>
<keyword evidence="3" id="KW-1185">Reference proteome</keyword>
<gene>
    <name evidence="2" type="ORF">DJ69_13545</name>
</gene>
<keyword evidence="1" id="KW-0472">Membrane</keyword>
<name>A0A2G1WGJ1_9EURY</name>
<proteinExistence type="predicted"/>
<feature type="transmembrane region" description="Helical" evidence="1">
    <location>
        <begin position="48"/>
        <end position="68"/>
    </location>
</feature>
<feature type="transmembrane region" description="Helical" evidence="1">
    <location>
        <begin position="12"/>
        <end position="36"/>
    </location>
</feature>
<protein>
    <submittedName>
        <fullName evidence="2">Peptidase</fullName>
    </submittedName>
</protein>
<dbReference type="EMBL" id="NHOA01000122">
    <property type="protein sequence ID" value="PHQ38080.1"/>
    <property type="molecule type" value="Genomic_DNA"/>
</dbReference>
<keyword evidence="1" id="KW-0812">Transmembrane</keyword>
<sequence>MVSLQASPPQLGPAVAALFGLVLLGVIAGAVGSAIVRRLSNPVGKYRLLYAGVLFPVTLLAYGLLTLLGFGPALVGSVPSVPDILEPILTSFVEFLAAGFVWIAAYAPTVRGVRDVRDIELSTRSTLMKMAHYTIGLSGFVAVIIAPLKVVSFGASPLGFTIGLALMGVIVLYVSPWIVPLLRETSEPTGESAERLSTLRTHAGLDVRDVLVLDTDDEETANTLARGPPGYRRLFVTSTFLNAFDDKIATALLAIEAGQLRSHVFEIRVSTVLIAGIALIASVTGMGPRWLLLGTSFVVLLVGFWASRRGIRMADEYAAKRVGASTVAEALERYAEIHAMEPSRRRIPNPLSVNVALGDRIDRLDNGTSA</sequence>
<feature type="transmembrane region" description="Helical" evidence="1">
    <location>
        <begin position="154"/>
        <end position="174"/>
    </location>
</feature>
<feature type="transmembrane region" description="Helical" evidence="1">
    <location>
        <begin position="290"/>
        <end position="307"/>
    </location>
</feature>